<dbReference type="PROSITE" id="PS00028">
    <property type="entry name" value="ZINC_FINGER_C2H2_1"/>
    <property type="match status" value="1"/>
</dbReference>
<evidence type="ECO:0000256" key="1">
    <source>
        <dbReference type="ARBA" id="ARBA00004123"/>
    </source>
</evidence>
<evidence type="ECO:0000313" key="12">
    <source>
        <dbReference type="Ensembl" id="ENSXCOP00000024937.1"/>
    </source>
</evidence>
<dbReference type="SUPFAM" id="SSF57667">
    <property type="entry name" value="beta-beta-alpha zinc fingers"/>
    <property type="match status" value="1"/>
</dbReference>
<dbReference type="PANTHER" id="PTHR23235:SF155">
    <property type="entry name" value="EARLY GROWTH RESPONSE 4-RELATED"/>
    <property type="match status" value="1"/>
</dbReference>
<protein>
    <submittedName>
        <fullName evidence="12">Zinc finger protein 740a</fullName>
    </submittedName>
</protein>
<evidence type="ECO:0000256" key="5">
    <source>
        <dbReference type="ARBA" id="ARBA00022771"/>
    </source>
</evidence>
<keyword evidence="3" id="KW-0479">Metal-binding</keyword>
<dbReference type="FunFam" id="3.30.160.60:FF:000279">
    <property type="entry name" value="gastrula zinc finger protein XlCGF58.1-like isoform X1"/>
    <property type="match status" value="2"/>
</dbReference>
<dbReference type="GO" id="GO:0000978">
    <property type="term" value="F:RNA polymerase II cis-regulatory region sequence-specific DNA binding"/>
    <property type="evidence" value="ECO:0007669"/>
    <property type="project" value="TreeGrafter"/>
</dbReference>
<name>A0A3B5MUL0_9TELE</name>
<keyword evidence="7" id="KW-0805">Transcription regulation</keyword>
<proteinExistence type="inferred from homology"/>
<organism evidence="12 13">
    <name type="scientific">Xiphophorus couchianus</name>
    <name type="common">Monterrey platyfish</name>
    <dbReference type="NCBI Taxonomy" id="32473"/>
    <lineage>
        <taxon>Eukaryota</taxon>
        <taxon>Metazoa</taxon>
        <taxon>Chordata</taxon>
        <taxon>Craniata</taxon>
        <taxon>Vertebrata</taxon>
        <taxon>Euteleostomi</taxon>
        <taxon>Actinopterygii</taxon>
        <taxon>Neopterygii</taxon>
        <taxon>Teleostei</taxon>
        <taxon>Neoteleostei</taxon>
        <taxon>Acanthomorphata</taxon>
        <taxon>Ovalentaria</taxon>
        <taxon>Atherinomorphae</taxon>
        <taxon>Cyprinodontiformes</taxon>
        <taxon>Poeciliidae</taxon>
        <taxon>Poeciliinae</taxon>
        <taxon>Xiphophorus</taxon>
    </lineage>
</organism>
<evidence type="ECO:0000259" key="11">
    <source>
        <dbReference type="PROSITE" id="PS50157"/>
    </source>
</evidence>
<evidence type="ECO:0000256" key="9">
    <source>
        <dbReference type="ARBA" id="ARBA00023242"/>
    </source>
</evidence>
<feature type="domain" description="C2H2-type" evidence="11">
    <location>
        <begin position="37"/>
        <end position="60"/>
    </location>
</feature>
<dbReference type="PANTHER" id="PTHR23235">
    <property type="entry name" value="KRUEPPEL-LIKE TRANSCRIPTION FACTOR"/>
    <property type="match status" value="1"/>
</dbReference>
<comment type="similarity">
    <text evidence="2">Belongs to the krueppel C2H2-type zinc-finger protein family.</text>
</comment>
<dbReference type="Pfam" id="PF00096">
    <property type="entry name" value="zf-C2H2"/>
    <property type="match status" value="2"/>
</dbReference>
<dbReference type="InterPro" id="IPR013087">
    <property type="entry name" value="Znf_C2H2_type"/>
</dbReference>
<evidence type="ECO:0000256" key="10">
    <source>
        <dbReference type="PROSITE-ProRule" id="PRU00042"/>
    </source>
</evidence>
<evidence type="ECO:0000256" key="8">
    <source>
        <dbReference type="ARBA" id="ARBA00023163"/>
    </source>
</evidence>
<dbReference type="Proteomes" id="UP000261380">
    <property type="component" value="Unplaced"/>
</dbReference>
<dbReference type="Ensembl" id="ENSXCOT00000025241.1">
    <property type="protein sequence ID" value="ENSXCOP00000024937.1"/>
    <property type="gene ID" value="ENSXCOG00000018621.1"/>
</dbReference>
<accession>A0A3B5MUL0</accession>
<dbReference type="AlphaFoldDB" id="A0A3B5MUL0"/>
<sequence>FCCVLGVKPYACTMCDMRFIQRYQLERHSLTHTVKPYACTMCDKRFFQRYHLARHSLTHM</sequence>
<dbReference type="SMART" id="SM00355">
    <property type="entry name" value="ZnF_C2H2"/>
    <property type="match status" value="2"/>
</dbReference>
<dbReference type="PROSITE" id="PS50157">
    <property type="entry name" value="ZINC_FINGER_C2H2_2"/>
    <property type="match status" value="2"/>
</dbReference>
<evidence type="ECO:0000256" key="4">
    <source>
        <dbReference type="ARBA" id="ARBA00022737"/>
    </source>
</evidence>
<comment type="subcellular location">
    <subcellularLocation>
        <location evidence="1">Nucleus</location>
    </subcellularLocation>
</comment>
<keyword evidence="13" id="KW-1185">Reference proteome</keyword>
<evidence type="ECO:0000256" key="7">
    <source>
        <dbReference type="ARBA" id="ARBA00023015"/>
    </source>
</evidence>
<dbReference type="GeneTree" id="ENSGT00940000162367"/>
<feature type="domain" description="C2H2-type" evidence="11">
    <location>
        <begin position="10"/>
        <end position="33"/>
    </location>
</feature>
<dbReference type="GO" id="GO:0008270">
    <property type="term" value="F:zinc ion binding"/>
    <property type="evidence" value="ECO:0007669"/>
    <property type="project" value="UniProtKB-KW"/>
</dbReference>
<dbReference type="InterPro" id="IPR036236">
    <property type="entry name" value="Znf_C2H2_sf"/>
</dbReference>
<evidence type="ECO:0000313" key="13">
    <source>
        <dbReference type="Proteomes" id="UP000261380"/>
    </source>
</evidence>
<reference evidence="12" key="2">
    <citation type="submission" date="2025-09" db="UniProtKB">
        <authorList>
            <consortium name="Ensembl"/>
        </authorList>
    </citation>
    <scope>IDENTIFICATION</scope>
</reference>
<keyword evidence="5 10" id="KW-0863">Zinc-finger</keyword>
<evidence type="ECO:0000256" key="6">
    <source>
        <dbReference type="ARBA" id="ARBA00022833"/>
    </source>
</evidence>
<dbReference type="GO" id="GO:0000981">
    <property type="term" value="F:DNA-binding transcription factor activity, RNA polymerase II-specific"/>
    <property type="evidence" value="ECO:0007669"/>
    <property type="project" value="TreeGrafter"/>
</dbReference>
<reference evidence="12" key="1">
    <citation type="submission" date="2025-08" db="UniProtKB">
        <authorList>
            <consortium name="Ensembl"/>
        </authorList>
    </citation>
    <scope>IDENTIFICATION</scope>
</reference>
<dbReference type="GO" id="GO:0005634">
    <property type="term" value="C:nucleus"/>
    <property type="evidence" value="ECO:0007669"/>
    <property type="project" value="UniProtKB-SubCell"/>
</dbReference>
<evidence type="ECO:0000256" key="2">
    <source>
        <dbReference type="ARBA" id="ARBA00006991"/>
    </source>
</evidence>
<keyword evidence="9" id="KW-0539">Nucleus</keyword>
<keyword evidence="6" id="KW-0862">Zinc</keyword>
<evidence type="ECO:0000256" key="3">
    <source>
        <dbReference type="ARBA" id="ARBA00022723"/>
    </source>
</evidence>
<dbReference type="Gene3D" id="3.30.160.60">
    <property type="entry name" value="Classic Zinc Finger"/>
    <property type="match status" value="2"/>
</dbReference>
<keyword evidence="8" id="KW-0804">Transcription</keyword>
<keyword evidence="4" id="KW-0677">Repeat</keyword>